<organism evidence="1 2">
    <name type="scientific">Acinetobacter populi</name>
    <dbReference type="NCBI Taxonomy" id="1582270"/>
    <lineage>
        <taxon>Bacteria</taxon>
        <taxon>Pseudomonadati</taxon>
        <taxon>Pseudomonadota</taxon>
        <taxon>Gammaproteobacteria</taxon>
        <taxon>Moraxellales</taxon>
        <taxon>Moraxellaceae</taxon>
        <taxon>Acinetobacter</taxon>
    </lineage>
</organism>
<protein>
    <recommendedName>
        <fullName evidence="3">Macro domain-containing protein</fullName>
    </recommendedName>
</protein>
<sequence length="138" mass="15467">MSHYIMTYLFHNETITEQLPEHQIFVFGSNLAGNHWKGAAKTAKEKFGAMQGVGRGWSGQSFAIPTQNEHLQAMPIHQIAHYIDDFKVYTQNHPKLTYFITAIGCGSTGFPVGDIAPLFKGISQNVILPLRFKPYIEA</sequence>
<comment type="caution">
    <text evidence="1">The sequence shown here is derived from an EMBL/GenBank/DDBJ whole genome shotgun (WGS) entry which is preliminary data.</text>
</comment>
<accession>A0A1Z9YZE3</accession>
<dbReference type="AlphaFoldDB" id="A0A1Z9YZE3"/>
<evidence type="ECO:0008006" key="3">
    <source>
        <dbReference type="Google" id="ProtNLM"/>
    </source>
</evidence>
<keyword evidence="2" id="KW-1185">Reference proteome</keyword>
<reference evidence="1 2" key="1">
    <citation type="submission" date="2017-05" db="EMBL/GenBank/DDBJ databases">
        <title>Acinetobacter populi ANC 5415 (= PBJ7), whole genome shotgun sequencing project.</title>
        <authorList>
            <person name="Nemec A."/>
            <person name="Radolfova-Krizova L."/>
        </authorList>
    </citation>
    <scope>NUCLEOTIDE SEQUENCE [LARGE SCALE GENOMIC DNA]</scope>
    <source>
        <strain evidence="1 2">PBJ7</strain>
    </source>
</reference>
<proteinExistence type="predicted"/>
<gene>
    <name evidence="1" type="ORF">CAP51_07220</name>
</gene>
<dbReference type="EMBL" id="NEXX01000002">
    <property type="protein sequence ID" value="OUY07532.1"/>
    <property type="molecule type" value="Genomic_DNA"/>
</dbReference>
<evidence type="ECO:0000313" key="2">
    <source>
        <dbReference type="Proteomes" id="UP000196536"/>
    </source>
</evidence>
<name>A0A1Z9YZE3_9GAMM</name>
<evidence type="ECO:0000313" key="1">
    <source>
        <dbReference type="EMBL" id="OUY07532.1"/>
    </source>
</evidence>
<dbReference type="Proteomes" id="UP000196536">
    <property type="component" value="Unassembled WGS sequence"/>
</dbReference>